<comment type="caution">
    <text evidence="4">The sequence shown here is derived from an EMBL/GenBank/DDBJ whole genome shotgun (WGS) entry which is preliminary data.</text>
</comment>
<evidence type="ECO:0000256" key="1">
    <source>
        <dbReference type="ARBA" id="ARBA00004442"/>
    </source>
</evidence>
<protein>
    <submittedName>
        <fullName evidence="4">TonB-dependent receptor</fullName>
    </submittedName>
</protein>
<keyword evidence="2" id="KW-0472">Membrane</keyword>
<gene>
    <name evidence="4" type="ORF">FHK87_09610</name>
</gene>
<dbReference type="Gene3D" id="2.60.40.1120">
    <property type="entry name" value="Carboxypeptidase-like, regulatory domain"/>
    <property type="match status" value="1"/>
</dbReference>
<accession>A0A504JN27</accession>
<dbReference type="SUPFAM" id="SSF56935">
    <property type="entry name" value="Porins"/>
    <property type="match status" value="1"/>
</dbReference>
<keyword evidence="3" id="KW-0998">Cell outer membrane</keyword>
<organism evidence="4 5">
    <name type="scientific">Aquimarina algicola</name>
    <dbReference type="NCBI Taxonomy" id="2589995"/>
    <lineage>
        <taxon>Bacteria</taxon>
        <taxon>Pseudomonadati</taxon>
        <taxon>Bacteroidota</taxon>
        <taxon>Flavobacteriia</taxon>
        <taxon>Flavobacteriales</taxon>
        <taxon>Flavobacteriaceae</taxon>
        <taxon>Aquimarina</taxon>
    </lineage>
</organism>
<keyword evidence="4" id="KW-0675">Receptor</keyword>
<dbReference type="EMBL" id="VFWZ01000002">
    <property type="protein sequence ID" value="TPN87820.1"/>
    <property type="molecule type" value="Genomic_DNA"/>
</dbReference>
<proteinExistence type="predicted"/>
<evidence type="ECO:0000256" key="2">
    <source>
        <dbReference type="ARBA" id="ARBA00023136"/>
    </source>
</evidence>
<dbReference type="AlphaFoldDB" id="A0A504JN27"/>
<comment type="subcellular location">
    <subcellularLocation>
        <location evidence="1">Cell outer membrane</location>
    </subcellularLocation>
</comment>
<dbReference type="SUPFAM" id="SSF49464">
    <property type="entry name" value="Carboxypeptidase regulatory domain-like"/>
    <property type="match status" value="1"/>
</dbReference>
<keyword evidence="5" id="KW-1185">Reference proteome</keyword>
<reference evidence="4 5" key="1">
    <citation type="submission" date="2019-06" db="EMBL/GenBank/DDBJ databases">
        <authorList>
            <person name="Meng X."/>
        </authorList>
    </citation>
    <scope>NUCLEOTIDE SEQUENCE [LARGE SCALE GENOMIC DNA]</scope>
    <source>
        <strain evidence="4 5">M625</strain>
    </source>
</reference>
<name>A0A504JN27_9FLAO</name>
<sequence length="960" mass="108208">MTYHYTTLRYILIFFLYTNAVCIAQKTQIKGIIKDATDFNYLENVAVSIKGTNIKTLSNVYGEFDFNENELPLGKQAVICSKEGYITKYFPVLINKGDSLTLNNILLNYDFDAEHNQASVISLSDQDLDENDETISTVLPLLKATRDVYLTAAAFDFGTTFFRPRGLGNEYGKVLINGIEMNKLSDGRPQWSNWGGLNDVQRNQEFSYGLSENDYVFGDLSGTSNSIMRASKYRKGGRISYASSNRTYQGRIMGTYNSGMTEKGWAYTVSISRRFGKEGFVEGTLYDANSFFVSIEKRLNSNHSINFTGIYAPNRRGRSTAITDEVYQIKGNTYNPNWGYQKGRIRNARERVVEEPILMVNHYWNLSKNTRLQTNIAIQKGSIANSRIDNGGSDLLLTNGNVTYLGGGRSVATNPVHPDNLPSSFLKDPNPGPLDFQGAFLAQQKLIDNGQIEWDELIKTNQQSAKQGKNATYILYDDKIEDTQIIANTIFDSDIGKNVSLNAALHYKSLHSENFAEVSDLLGGNGFLDVDVFALSVTDRNISERVNNAQSDLRNPNRIVKVGDRYDYNYSINATKMDGFVQGQFKFNRFNFFVSGTVSKTTYQREGLFENGYFSGVLSYGKSKSIDFMNFGAKSGGTLTIDGHQFFNFHAAYFTKSPTIRNSFANSRQNNFSISEITGKEQENEKIQSIDASYILRTSKIKAKLTGYYTKTLDATKTSFFFTEAISGSNTGFVQELLTDIDKLHIGGELGIEYQIIPELKVKGVAAIGKFTFDNNPNLILTSTSDVFEDFNGVKDFGKSYLKGYHLSSGPQRAAQLGFEYKDPTFWWFGTTVNYFSNAYINVSPFARTSNFVTDSSGQPFNDFDPNIAKELLRQEEFDDYFLVNAVGGKSWRIKKYTVGFFASITNIFNQEYKTGGFEQSRNANYRLALAESRRKTPVFGPKYFFGFGTSYYMNMYVRF</sequence>
<dbReference type="InterPro" id="IPR036942">
    <property type="entry name" value="Beta-barrel_TonB_sf"/>
</dbReference>
<dbReference type="Proteomes" id="UP000315540">
    <property type="component" value="Unassembled WGS sequence"/>
</dbReference>
<evidence type="ECO:0000256" key="3">
    <source>
        <dbReference type="ARBA" id="ARBA00023237"/>
    </source>
</evidence>
<dbReference type="RefSeq" id="WP_140592459.1">
    <property type="nucleotide sequence ID" value="NZ_VFWZ01000002.1"/>
</dbReference>
<dbReference type="Gene3D" id="2.40.170.20">
    <property type="entry name" value="TonB-dependent receptor, beta-barrel domain"/>
    <property type="match status" value="2"/>
</dbReference>
<evidence type="ECO:0000313" key="5">
    <source>
        <dbReference type="Proteomes" id="UP000315540"/>
    </source>
</evidence>
<dbReference type="GO" id="GO:0009279">
    <property type="term" value="C:cell outer membrane"/>
    <property type="evidence" value="ECO:0007669"/>
    <property type="project" value="UniProtKB-SubCell"/>
</dbReference>
<evidence type="ECO:0000313" key="4">
    <source>
        <dbReference type="EMBL" id="TPN87820.1"/>
    </source>
</evidence>
<dbReference type="InterPro" id="IPR008969">
    <property type="entry name" value="CarboxyPept-like_regulatory"/>
</dbReference>
<dbReference type="OrthoDB" id="1453181at2"/>